<organism evidence="1 2">
    <name type="scientific">Bacillus phage AR9</name>
    <dbReference type="NCBI Taxonomy" id="1815509"/>
    <lineage>
        <taxon>Viruses</taxon>
        <taxon>Duplodnaviria</taxon>
        <taxon>Heunggongvirae</taxon>
        <taxon>Uroviricota</taxon>
        <taxon>Caudoviricetes</taxon>
        <taxon>Takahashivirus</taxon>
        <taxon>Bacillus phage PBS1</taxon>
    </lineage>
</organism>
<dbReference type="Proteomes" id="UP000202618">
    <property type="component" value="Segment"/>
</dbReference>
<evidence type="ECO:0000313" key="1">
    <source>
        <dbReference type="EMBL" id="AMS01118.1"/>
    </source>
</evidence>
<dbReference type="RefSeq" id="YP_009282938.1">
    <property type="nucleotide sequence ID" value="NC_031039.1"/>
</dbReference>
<name>A0A172JHT9_BPPB1</name>
<dbReference type="KEGG" id="vg:29058752"/>
<evidence type="ECO:0000313" key="2">
    <source>
        <dbReference type="Proteomes" id="UP000202618"/>
    </source>
</evidence>
<dbReference type="GeneID" id="29058752"/>
<proteinExistence type="predicted"/>
<sequence length="56" mass="6567">MTDTQKLIELGFDFDSQGIFIFDESKEVKDIINSNEFSRSMKKIKEYEAINIMESL</sequence>
<dbReference type="EMBL" id="KU878088">
    <property type="protein sequence ID" value="AMS01118.1"/>
    <property type="molecule type" value="Genomic_DNA"/>
</dbReference>
<reference evidence="1 2" key="1">
    <citation type="journal article" date="2016" name="Virology">
        <title>The genome of AR9, a giant transducing Bacillus phage encoding two multisubunit RNA polymerases.</title>
        <authorList>
            <person name="Lavysh D."/>
            <person name="Sokolova M."/>
            <person name="Minakhin L."/>
            <person name="Yakunina M."/>
            <person name="Artamonova T."/>
            <person name="Kozyavkin S."/>
            <person name="Makarova K.S."/>
            <person name="Koonin E.V."/>
            <person name="Severinov K."/>
        </authorList>
    </citation>
    <scope>NUCLEOTIDE SEQUENCE [LARGE SCALE GENOMIC DNA]</scope>
</reference>
<accession>A0A172JHT9</accession>
<gene>
    <name evidence="1" type="ORF">AR9_g033</name>
</gene>
<protein>
    <submittedName>
        <fullName evidence="1">Uncharacterized protein</fullName>
    </submittedName>
</protein>